<dbReference type="Proteomes" id="UP000031473">
    <property type="component" value="Unassembled WGS sequence"/>
</dbReference>
<proteinExistence type="predicted"/>
<comment type="caution">
    <text evidence="2">The sequence shown here is derived from an EMBL/GenBank/DDBJ whole genome shotgun (WGS) entry which is preliminary data.</text>
</comment>
<sequence>MAAAIIKGIIVTMYHAMQSRGSGGKDSRGSGGGIPAAGDHAKGFARQRGGAAAGAVHRAII</sequence>
<accession>A0A0C1F9B7</accession>
<reference evidence="2 3" key="1">
    <citation type="submission" date="2014-10" db="EMBL/GenBank/DDBJ databases">
        <title>Kaistella jeonii genome.</title>
        <authorList>
            <person name="Clayton J.T."/>
            <person name="Newman J.D."/>
        </authorList>
    </citation>
    <scope>NUCLEOTIDE SEQUENCE [LARGE SCALE GENOMIC DNA]</scope>
    <source>
        <strain evidence="2 3">DSM 17048</strain>
    </source>
</reference>
<keyword evidence="3" id="KW-1185">Reference proteome</keyword>
<evidence type="ECO:0000256" key="1">
    <source>
        <dbReference type="SAM" id="MobiDB-lite"/>
    </source>
</evidence>
<protein>
    <submittedName>
        <fullName evidence="2">Uncharacterized protein</fullName>
    </submittedName>
</protein>
<gene>
    <name evidence="2" type="ORF">OA86_10730</name>
</gene>
<dbReference type="AlphaFoldDB" id="A0A0C1F9B7"/>
<name>A0A0C1F9B7_9FLAO</name>
<organism evidence="2 3">
    <name type="scientific">Kaistella jeonii</name>
    <dbReference type="NCBI Taxonomy" id="266749"/>
    <lineage>
        <taxon>Bacteria</taxon>
        <taxon>Pseudomonadati</taxon>
        <taxon>Bacteroidota</taxon>
        <taxon>Flavobacteriia</taxon>
        <taxon>Flavobacteriales</taxon>
        <taxon>Weeksellaceae</taxon>
        <taxon>Chryseobacterium group</taxon>
        <taxon>Kaistella</taxon>
    </lineage>
</organism>
<dbReference type="EMBL" id="JSYL01000007">
    <property type="protein sequence ID" value="KIA88498.1"/>
    <property type="molecule type" value="Genomic_DNA"/>
</dbReference>
<evidence type="ECO:0000313" key="2">
    <source>
        <dbReference type="EMBL" id="KIA88498.1"/>
    </source>
</evidence>
<feature type="region of interest" description="Disordered" evidence="1">
    <location>
        <begin position="19"/>
        <end position="41"/>
    </location>
</feature>
<evidence type="ECO:0000313" key="3">
    <source>
        <dbReference type="Proteomes" id="UP000031473"/>
    </source>
</evidence>